<dbReference type="SUPFAM" id="SSF56059">
    <property type="entry name" value="Glutathione synthetase ATP-binding domain-like"/>
    <property type="match status" value="1"/>
</dbReference>
<keyword evidence="1" id="KW-0436">Ligase</keyword>
<protein>
    <submittedName>
        <fullName evidence="5">CoA-binding protein</fullName>
    </submittedName>
</protein>
<dbReference type="GO" id="GO:0043758">
    <property type="term" value="F:acetate-CoA ligase (ADP-forming) activity"/>
    <property type="evidence" value="ECO:0007669"/>
    <property type="project" value="InterPro"/>
</dbReference>
<evidence type="ECO:0000313" key="5">
    <source>
        <dbReference type="EMBL" id="TET09796.1"/>
    </source>
</evidence>
<dbReference type="InterPro" id="IPR016102">
    <property type="entry name" value="Succinyl-CoA_synth-like"/>
</dbReference>
<keyword evidence="3" id="KW-0067">ATP-binding</keyword>
<dbReference type="InterPro" id="IPR032875">
    <property type="entry name" value="Succ_CoA_lig_flav_dom"/>
</dbReference>
<dbReference type="InterPro" id="IPR051538">
    <property type="entry name" value="Acyl-CoA_Synth/Transferase"/>
</dbReference>
<dbReference type="Pfam" id="PF13380">
    <property type="entry name" value="CoA_binding_2"/>
    <property type="match status" value="1"/>
</dbReference>
<dbReference type="SUPFAM" id="SSF51735">
    <property type="entry name" value="NAD(P)-binding Rossmann-fold domains"/>
    <property type="match status" value="1"/>
</dbReference>
<evidence type="ECO:0000256" key="2">
    <source>
        <dbReference type="ARBA" id="ARBA00022741"/>
    </source>
</evidence>
<sequence>MLENFFKPYSVAVIGASREKRKLGNQVLENLLKAGFPGRIFPINIKAGPSTRILGMKAYSCLMDVPEPVDLAVVVVPSRHVLSVIRDCAAKGTDSVVIISAGFKEVGSAGLLLEEEMLKLSRDSGIRILGPNVLGIIDTHHRLNASFAPSFPPAGNIALLSQSGALGCAILDEAEGKGIGLSKFISLGNKVDLDEIDFLTLLKEDPATEVILGYLEEIERGRDFIKVAKDVASQKPIIMIKAGRSESGKKAVSSHTGSLAGEDEAYDVAFQEAGIIRADSFRQAIDLVRGFSSQKIPQGKRVLFLTNGGGAGIMASDACEKFSLQPANLEESTRERLQGKLPAASSLDNPVDILGDAKSDRYKVALEAVASDSNVDGIIILLTPQSGSEEEETAKAIRKVSSETEKTILACFMGKRRVKKAIEYLRASSIPNYEDPEAAVMVFEAMFRYGQWLKRSVEEIKTFPVNKAKVKSILSKSKKEGCLEIGGNLALGVMEAYGIPVVKSWLVKEAKEALKVAESLASSLPVPAYADTQTGVARRQARQTGVVMKIESPAILHKSEAGAVLLDLKTEKVEDAFYKLTERAKRLVGNNGIRGISLQPMVRKGKEALVGASFDKVFGHLIKFGLGGKYVEIYRDVSTRLVPLTPWKAKEMIRETKVISRLLKG</sequence>
<organism evidence="5 6">
    <name type="scientific">Aerophobetes bacterium</name>
    <dbReference type="NCBI Taxonomy" id="2030807"/>
    <lineage>
        <taxon>Bacteria</taxon>
        <taxon>Candidatus Aerophobota</taxon>
    </lineage>
</organism>
<dbReference type="Gene3D" id="3.30.1490.20">
    <property type="entry name" value="ATP-grasp fold, A domain"/>
    <property type="match status" value="1"/>
</dbReference>
<name>A0A523RVR5_UNCAE</name>
<keyword evidence="2" id="KW-0547">Nucleotide-binding</keyword>
<dbReference type="InterPro" id="IPR013815">
    <property type="entry name" value="ATP_grasp_subdomain_1"/>
</dbReference>
<feature type="domain" description="CoA-binding" evidence="4">
    <location>
        <begin position="5"/>
        <end position="103"/>
    </location>
</feature>
<dbReference type="Gene3D" id="3.40.50.720">
    <property type="entry name" value="NAD(P)-binding Rossmann-like Domain"/>
    <property type="match status" value="1"/>
</dbReference>
<dbReference type="Proteomes" id="UP000316360">
    <property type="component" value="Unassembled WGS sequence"/>
</dbReference>
<dbReference type="Pfam" id="PF13549">
    <property type="entry name" value="ATP-grasp_5"/>
    <property type="match status" value="1"/>
</dbReference>
<dbReference type="Pfam" id="PF13607">
    <property type="entry name" value="Succ_CoA_lig"/>
    <property type="match status" value="1"/>
</dbReference>
<dbReference type="PANTHER" id="PTHR43334">
    <property type="entry name" value="ACETATE--COA LIGASE [ADP-FORMING]"/>
    <property type="match status" value="1"/>
</dbReference>
<comment type="caution">
    <text evidence="5">The sequence shown here is derived from an EMBL/GenBank/DDBJ whole genome shotgun (WGS) entry which is preliminary data.</text>
</comment>
<dbReference type="Gene3D" id="3.40.50.261">
    <property type="entry name" value="Succinyl-CoA synthetase domains"/>
    <property type="match status" value="2"/>
</dbReference>
<dbReference type="InterPro" id="IPR043938">
    <property type="entry name" value="Ligase_CoA_dom"/>
</dbReference>
<evidence type="ECO:0000256" key="3">
    <source>
        <dbReference type="ARBA" id="ARBA00022840"/>
    </source>
</evidence>
<reference evidence="5 6" key="1">
    <citation type="submission" date="2019-03" db="EMBL/GenBank/DDBJ databases">
        <title>Metabolic potential of uncultured bacteria and archaea associated with petroleum seepage in deep-sea sediments.</title>
        <authorList>
            <person name="Dong X."/>
            <person name="Hubert C."/>
        </authorList>
    </citation>
    <scope>NUCLEOTIDE SEQUENCE [LARGE SCALE GENOMIC DNA]</scope>
    <source>
        <strain evidence="5">E44_bin7</strain>
    </source>
</reference>
<proteinExistence type="predicted"/>
<dbReference type="EMBL" id="SOKJ01000264">
    <property type="protein sequence ID" value="TET09796.1"/>
    <property type="molecule type" value="Genomic_DNA"/>
</dbReference>
<gene>
    <name evidence="5" type="ORF">E3J84_04735</name>
</gene>
<dbReference type="Pfam" id="PF19045">
    <property type="entry name" value="Ligase_CoA_2"/>
    <property type="match status" value="1"/>
</dbReference>
<evidence type="ECO:0000259" key="4">
    <source>
        <dbReference type="SMART" id="SM00881"/>
    </source>
</evidence>
<evidence type="ECO:0000313" key="6">
    <source>
        <dbReference type="Proteomes" id="UP000316360"/>
    </source>
</evidence>
<dbReference type="AlphaFoldDB" id="A0A523RVR5"/>
<dbReference type="SMART" id="SM00881">
    <property type="entry name" value="CoA_binding"/>
    <property type="match status" value="1"/>
</dbReference>
<dbReference type="PANTHER" id="PTHR43334:SF1">
    <property type="entry name" value="3-HYDROXYPROPIONATE--COA LIGASE [ADP-FORMING]"/>
    <property type="match status" value="1"/>
</dbReference>
<dbReference type="InterPro" id="IPR036291">
    <property type="entry name" value="NAD(P)-bd_dom_sf"/>
</dbReference>
<dbReference type="GO" id="GO:0005524">
    <property type="term" value="F:ATP binding"/>
    <property type="evidence" value="ECO:0007669"/>
    <property type="project" value="UniProtKB-KW"/>
</dbReference>
<dbReference type="Gene3D" id="3.30.470.20">
    <property type="entry name" value="ATP-grasp fold, B domain"/>
    <property type="match status" value="1"/>
</dbReference>
<evidence type="ECO:0000256" key="1">
    <source>
        <dbReference type="ARBA" id="ARBA00022598"/>
    </source>
</evidence>
<feature type="non-terminal residue" evidence="5">
    <location>
        <position position="665"/>
    </location>
</feature>
<accession>A0A523RVR5</accession>
<dbReference type="SUPFAM" id="SSF52210">
    <property type="entry name" value="Succinyl-CoA synthetase domains"/>
    <property type="match status" value="2"/>
</dbReference>
<dbReference type="InterPro" id="IPR003781">
    <property type="entry name" value="CoA-bd"/>
</dbReference>